<feature type="active site" evidence="9">
    <location>
        <position position="29"/>
    </location>
</feature>
<evidence type="ECO:0000256" key="4">
    <source>
        <dbReference type="ARBA" id="ARBA00022723"/>
    </source>
</evidence>
<dbReference type="PIRSF" id="PIRSF006256">
    <property type="entry name" value="CMPcnvr_hdrg_mat"/>
    <property type="match status" value="1"/>
</dbReference>
<dbReference type="PANTHER" id="PTHR42959:SF1">
    <property type="entry name" value="CARBAMOYLTRANSFERASE HYPF"/>
    <property type="match status" value="1"/>
</dbReference>
<dbReference type="InterPro" id="IPR006070">
    <property type="entry name" value="Sua5-like_dom"/>
</dbReference>
<protein>
    <recommendedName>
        <fullName evidence="8">Carbamoyltransferase HypF</fullName>
        <ecNumber evidence="8">6.2.-.-</ecNumber>
    </recommendedName>
</protein>
<evidence type="ECO:0000313" key="12">
    <source>
        <dbReference type="EMBL" id="MCJ2177809.1"/>
    </source>
</evidence>
<dbReference type="RefSeq" id="WP_243991207.1">
    <property type="nucleotide sequence ID" value="NZ_JALHLE010000005.1"/>
</dbReference>
<feature type="domain" description="Acylphosphatase-like" evidence="10">
    <location>
        <begin position="14"/>
        <end position="100"/>
    </location>
</feature>
<comment type="catalytic activity">
    <reaction evidence="9">
        <text>an acyl phosphate + H2O = a carboxylate + phosphate + H(+)</text>
        <dbReference type="Rhea" id="RHEA:14965"/>
        <dbReference type="ChEBI" id="CHEBI:15377"/>
        <dbReference type="ChEBI" id="CHEBI:15378"/>
        <dbReference type="ChEBI" id="CHEBI:29067"/>
        <dbReference type="ChEBI" id="CHEBI:43474"/>
        <dbReference type="ChEBI" id="CHEBI:59918"/>
        <dbReference type="EC" id="3.6.1.7"/>
    </reaction>
</comment>
<dbReference type="InterPro" id="IPR043129">
    <property type="entry name" value="ATPase_NBD"/>
</dbReference>
<dbReference type="InterPro" id="IPR051060">
    <property type="entry name" value="Carbamoyltrans_HypF-like"/>
</dbReference>
<dbReference type="InterPro" id="IPR041440">
    <property type="entry name" value="HypF_C"/>
</dbReference>
<dbReference type="InterPro" id="IPR017968">
    <property type="entry name" value="Acylphosphatase_CS"/>
</dbReference>
<dbReference type="InterPro" id="IPR036046">
    <property type="entry name" value="Acylphosphatase-like_dom_sf"/>
</dbReference>
<dbReference type="Gene3D" id="3.30.420.360">
    <property type="match status" value="1"/>
</dbReference>
<keyword evidence="4" id="KW-0479">Metal-binding</keyword>
<dbReference type="InterPro" id="IPR017945">
    <property type="entry name" value="DHBP_synth_RibB-like_a/b_dom"/>
</dbReference>
<dbReference type="Gene3D" id="3.90.870.50">
    <property type="match status" value="1"/>
</dbReference>
<sequence>MAAAPCLDAHAVQRIRLDVVGAVQGVGFRPFVYRLATEEGLAGFVRNTGAGVTLEVEGCAEALERFQVRLRGDIRPPARIQRLDRCSLEPVRQGGFAIQSSDADGAPSACVLPDLAMCEECRAEVFDPANRRYRYPFTTCTHCGPRYSIIEGIPYDRARTVMRHFAMCPACRAEYTDPASRRFHAETNACPDCGPQLALCDAGRNVLSTRGDALEGAATALSEGRIVALKGLGGFQLLVDARNEAAVARLRERKRRLAKPFAVMAGSIDQALAIAYVSEQEREALMSSAAPIVLLRARGDSPGQLAPGIAPGNPNIGLMQPATPLHGLLLEALGFPVVATSGNRSGEPMAADDAEAFARLAGIADLFLTHDRPIVNPADDSVMRRIAEDMTVLRCARGLAPLVLADPQQDAAVLALGGHMKNAVALGRDGEIVLGPHIGDLAYVESRTAFVHSIARMQQLYGAEAAVTACDTHPDYHTTRLAESGGAAVCAVQHHQAHILSAMAENGISGPVLGVAWDGTGFGADGTVWGGEFLEVEGSGYRRLAHFLPFRLPGGEAAVKEPRRTALGVLHGVYGSALWDSDALRPLLDFGPGEWSMLRSMIDRGVNASVTSSAGRLFDAVAAILKLCQHASFDGEAAMAVEFAAESAAGVHRLPRPVVVSDGEMRCIDWRPMLAEAADACMAGIPAGEIAAGFHHWLADAILEIAWHTGFQQVVLSGGCFQNALLTELAMARLQEAGFEVYRNIRVPPNDGGLAVGQAACAARRMNEVTG</sequence>
<evidence type="ECO:0000256" key="6">
    <source>
        <dbReference type="ARBA" id="ARBA00022833"/>
    </source>
</evidence>
<dbReference type="PROSITE" id="PS51160">
    <property type="entry name" value="ACYLPHOSPHATASE_3"/>
    <property type="match status" value="1"/>
</dbReference>
<dbReference type="NCBIfam" id="TIGR00143">
    <property type="entry name" value="hypF"/>
    <property type="match status" value="1"/>
</dbReference>
<dbReference type="Gene3D" id="3.30.110.120">
    <property type="match status" value="1"/>
</dbReference>
<dbReference type="Pfam" id="PF00708">
    <property type="entry name" value="Acylphosphatase"/>
    <property type="match status" value="1"/>
</dbReference>
<comment type="similarity">
    <text evidence="2 8">Belongs to the carbamoyltransferase HypF family.</text>
</comment>
<evidence type="ECO:0000313" key="13">
    <source>
        <dbReference type="Proteomes" id="UP001162880"/>
    </source>
</evidence>
<evidence type="ECO:0000256" key="3">
    <source>
        <dbReference type="ARBA" id="ARBA00022598"/>
    </source>
</evidence>
<keyword evidence="13" id="KW-1185">Reference proteome</keyword>
<evidence type="ECO:0000259" key="11">
    <source>
        <dbReference type="PROSITE" id="PS51163"/>
    </source>
</evidence>
<name>A0ABT0AZ30_9SPHN</name>
<dbReference type="Pfam" id="PF01300">
    <property type="entry name" value="Sua5_yciO_yrdC"/>
    <property type="match status" value="1"/>
</dbReference>
<dbReference type="SUPFAM" id="SSF55821">
    <property type="entry name" value="YrdC/RibB"/>
    <property type="match status" value="1"/>
</dbReference>
<comment type="catalytic activity">
    <reaction evidence="7 8">
        <text>C-terminal L-cysteinyl-[HypE protein] + carbamoyl phosphate + ATP + H2O = C-terminal S-carboxamide-L-cysteinyl-[HypE protein] + AMP + phosphate + diphosphate + H(+)</text>
        <dbReference type="Rhea" id="RHEA:55636"/>
        <dbReference type="Rhea" id="RHEA-COMP:14247"/>
        <dbReference type="Rhea" id="RHEA-COMP:14392"/>
        <dbReference type="ChEBI" id="CHEBI:15377"/>
        <dbReference type="ChEBI" id="CHEBI:15378"/>
        <dbReference type="ChEBI" id="CHEBI:30616"/>
        <dbReference type="ChEBI" id="CHEBI:33019"/>
        <dbReference type="ChEBI" id="CHEBI:43474"/>
        <dbReference type="ChEBI" id="CHEBI:58228"/>
        <dbReference type="ChEBI" id="CHEBI:76913"/>
        <dbReference type="ChEBI" id="CHEBI:139126"/>
        <dbReference type="ChEBI" id="CHEBI:456215"/>
    </reaction>
</comment>
<keyword evidence="9" id="KW-0378">Hydrolase</keyword>
<dbReference type="Pfam" id="PF22521">
    <property type="entry name" value="HypF_C_2"/>
    <property type="match status" value="1"/>
</dbReference>
<dbReference type="PROSITE" id="PS00150">
    <property type="entry name" value="ACYLPHOSPHATASE_1"/>
    <property type="match status" value="1"/>
</dbReference>
<dbReference type="SUPFAM" id="SSF54975">
    <property type="entry name" value="Acylphosphatase/BLUF domain-like"/>
    <property type="match status" value="1"/>
</dbReference>
<evidence type="ECO:0000256" key="2">
    <source>
        <dbReference type="ARBA" id="ARBA00008097"/>
    </source>
</evidence>
<dbReference type="Proteomes" id="UP001162880">
    <property type="component" value="Unassembled WGS sequence"/>
</dbReference>
<accession>A0ABT0AZ30</accession>
<comment type="caution">
    <text evidence="12">The sequence shown here is derived from an EMBL/GenBank/DDBJ whole genome shotgun (WGS) entry which is preliminary data.</text>
</comment>
<proteinExistence type="inferred from homology"/>
<evidence type="ECO:0000256" key="9">
    <source>
        <dbReference type="PROSITE-ProRule" id="PRU00520"/>
    </source>
</evidence>
<feature type="active site" evidence="9">
    <location>
        <position position="47"/>
    </location>
</feature>
<keyword evidence="5" id="KW-0863">Zinc-finger</keyword>
<dbReference type="InterPro" id="IPR011125">
    <property type="entry name" value="Znf_HypF"/>
</dbReference>
<dbReference type="InterPro" id="IPR004421">
    <property type="entry name" value="Carbamoyltransferase_HypF"/>
</dbReference>
<dbReference type="PANTHER" id="PTHR42959">
    <property type="entry name" value="CARBAMOYLTRANSFERASE"/>
    <property type="match status" value="1"/>
</dbReference>
<dbReference type="InterPro" id="IPR055128">
    <property type="entry name" value="HypF_C_2"/>
</dbReference>
<dbReference type="Gene3D" id="3.30.420.40">
    <property type="match status" value="1"/>
</dbReference>
<dbReference type="Pfam" id="PF17788">
    <property type="entry name" value="HypF_C"/>
    <property type="match status" value="1"/>
</dbReference>
<comment type="function">
    <text evidence="8">Involved in the maturation of [NiFe] hydrogenases. Along with HypE, it catalyzes the synthesis of the CN ligands of the active site iron of [NiFe]-hydrogenases. HypF functions as a carbamoyl transferase using carbamoylphosphate as a substrate and transferring the carboxamido moiety in an ATP-dependent reaction to the thiolate of the C-terminal cysteine of HypE yielding a protein-S-carboxamide.</text>
</comment>
<dbReference type="PROSITE" id="PS51163">
    <property type="entry name" value="YRDC"/>
    <property type="match status" value="1"/>
</dbReference>
<dbReference type="EMBL" id="JALHLE010000005">
    <property type="protein sequence ID" value="MCJ2177809.1"/>
    <property type="molecule type" value="Genomic_DNA"/>
</dbReference>
<evidence type="ECO:0000256" key="7">
    <source>
        <dbReference type="ARBA" id="ARBA00048220"/>
    </source>
</evidence>
<dbReference type="GO" id="GO:0016874">
    <property type="term" value="F:ligase activity"/>
    <property type="evidence" value="ECO:0007669"/>
    <property type="project" value="UniProtKB-KW"/>
</dbReference>
<reference evidence="12" key="1">
    <citation type="submission" date="2022-03" db="EMBL/GenBank/DDBJ databases">
        <title>Identification of a novel bacterium isolated from mangrove sediments.</title>
        <authorList>
            <person name="Pan X."/>
        </authorList>
    </citation>
    <scope>NUCLEOTIDE SEQUENCE</scope>
    <source>
        <strain evidence="12">B2580</strain>
    </source>
</reference>
<gene>
    <name evidence="12" type="primary">hypF</name>
    <name evidence="12" type="ORF">MTR64_04485</name>
</gene>
<comment type="pathway">
    <text evidence="1 8">Protein modification; [NiFe] hydrogenase maturation.</text>
</comment>
<feature type="domain" description="YrdC-like" evidence="11">
    <location>
        <begin position="211"/>
        <end position="398"/>
    </location>
</feature>
<keyword evidence="3 12" id="KW-0436">Ligase</keyword>
<dbReference type="EC" id="6.2.-.-" evidence="8"/>
<dbReference type="InterPro" id="IPR001792">
    <property type="entry name" value="Acylphosphatase-like_dom"/>
</dbReference>
<evidence type="ECO:0000256" key="1">
    <source>
        <dbReference type="ARBA" id="ARBA00004711"/>
    </source>
</evidence>
<organism evidence="12 13">
    <name type="scientific">Novosphingobium album</name>
    <name type="common">ex Hu et al. 2023</name>
    <dbReference type="NCBI Taxonomy" id="2930093"/>
    <lineage>
        <taxon>Bacteria</taxon>
        <taxon>Pseudomonadati</taxon>
        <taxon>Pseudomonadota</taxon>
        <taxon>Alphaproteobacteria</taxon>
        <taxon>Sphingomonadales</taxon>
        <taxon>Sphingomonadaceae</taxon>
        <taxon>Novosphingobium</taxon>
    </lineage>
</organism>
<evidence type="ECO:0000259" key="10">
    <source>
        <dbReference type="PROSITE" id="PS51160"/>
    </source>
</evidence>
<keyword evidence="6" id="KW-0862">Zinc</keyword>
<evidence type="ECO:0000256" key="8">
    <source>
        <dbReference type="PIRNR" id="PIRNR006256"/>
    </source>
</evidence>
<evidence type="ECO:0000256" key="5">
    <source>
        <dbReference type="ARBA" id="ARBA00022771"/>
    </source>
</evidence>
<dbReference type="SUPFAM" id="SSF53067">
    <property type="entry name" value="Actin-like ATPase domain"/>
    <property type="match status" value="1"/>
</dbReference>
<dbReference type="Pfam" id="PF07503">
    <property type="entry name" value="zf-HYPF"/>
    <property type="match status" value="2"/>
</dbReference>